<feature type="region of interest" description="Disordered" evidence="1">
    <location>
        <begin position="62"/>
        <end position="85"/>
    </location>
</feature>
<dbReference type="OrthoDB" id="2470617at2759"/>
<evidence type="ECO:0000313" key="2">
    <source>
        <dbReference type="EMBL" id="CAB5395839.1"/>
    </source>
</evidence>
<evidence type="ECO:0000256" key="1">
    <source>
        <dbReference type="SAM" id="MobiDB-lite"/>
    </source>
</evidence>
<gene>
    <name evidence="2" type="ORF">CHRIB12_LOCUS24042</name>
</gene>
<evidence type="ECO:0000313" key="3">
    <source>
        <dbReference type="Proteomes" id="UP000684084"/>
    </source>
</evidence>
<name>A0A916EKN6_9GLOM</name>
<protein>
    <submittedName>
        <fullName evidence="2">Uncharacterized protein</fullName>
    </submittedName>
</protein>
<dbReference type="EMBL" id="CAGKOT010000104">
    <property type="protein sequence ID" value="CAB5395839.1"/>
    <property type="molecule type" value="Genomic_DNA"/>
</dbReference>
<accession>A0A916EKN6</accession>
<reference evidence="2" key="1">
    <citation type="submission" date="2020-05" db="EMBL/GenBank/DDBJ databases">
        <authorList>
            <person name="Rincon C."/>
            <person name="Sanders R I."/>
            <person name="Robbins C."/>
            <person name="Chaturvedi A."/>
        </authorList>
    </citation>
    <scope>NUCLEOTIDE SEQUENCE</scope>
    <source>
        <strain evidence="2">CHB12</strain>
    </source>
</reference>
<organism evidence="2 3">
    <name type="scientific">Rhizophagus irregularis</name>
    <dbReference type="NCBI Taxonomy" id="588596"/>
    <lineage>
        <taxon>Eukaryota</taxon>
        <taxon>Fungi</taxon>
        <taxon>Fungi incertae sedis</taxon>
        <taxon>Mucoromycota</taxon>
        <taxon>Glomeromycotina</taxon>
        <taxon>Glomeromycetes</taxon>
        <taxon>Glomerales</taxon>
        <taxon>Glomeraceae</taxon>
        <taxon>Rhizophagus</taxon>
    </lineage>
</organism>
<dbReference type="AlphaFoldDB" id="A0A916EKN6"/>
<feature type="compositionally biased region" description="Polar residues" evidence="1">
    <location>
        <begin position="67"/>
        <end position="85"/>
    </location>
</feature>
<sequence length="152" mass="17589">MVLNIFLRKVVDICTRRNSWTFNILLVSNQPIKHLKYLKKDVLVDTVPVTFSFKAKTRKRIEKYPTDTDNGPTGDKSTPRLTEPTSSLVSDSMTILRSLFKYAKEIERRPNNRNVNVNNNLYSHRMLHQEKKSCLMTGYLDDSLAARPSNTK</sequence>
<dbReference type="Proteomes" id="UP000684084">
    <property type="component" value="Unassembled WGS sequence"/>
</dbReference>
<proteinExistence type="predicted"/>
<comment type="caution">
    <text evidence="2">The sequence shown here is derived from an EMBL/GenBank/DDBJ whole genome shotgun (WGS) entry which is preliminary data.</text>
</comment>